<evidence type="ECO:0000313" key="4">
    <source>
        <dbReference type="Proteomes" id="UP000030759"/>
    </source>
</evidence>
<keyword evidence="2" id="KW-0648">Protein biosynthesis</keyword>
<evidence type="ECO:0000313" key="6">
    <source>
        <dbReference type="RefSeq" id="XP_027288810.1"/>
    </source>
</evidence>
<dbReference type="Proteomes" id="UP000694386">
    <property type="component" value="Unplaced"/>
</dbReference>
<dbReference type="EMBL" id="KE686016">
    <property type="protein sequence ID" value="ERE63543.1"/>
    <property type="molecule type" value="Genomic_DNA"/>
</dbReference>
<reference evidence="5" key="3">
    <citation type="journal article" date="2018" name="Biotechnol. Bioeng.">
        <title>A reference genome of the Chinese hamster based on a hybrid assembly strategy.</title>
        <authorList>
            <person name="Rupp O."/>
            <person name="MacDonald M.L."/>
            <person name="Li S."/>
            <person name="Dhiman H."/>
            <person name="Polson S."/>
            <person name="Griep S."/>
            <person name="Heffner K."/>
            <person name="Hernandez I."/>
            <person name="Brinkrolf K."/>
            <person name="Jadhav V."/>
            <person name="Samoudi M."/>
            <person name="Hao H."/>
            <person name="Kingham B."/>
            <person name="Goesmann A."/>
            <person name="Betenbaugh M.J."/>
            <person name="Lewis N.E."/>
            <person name="Borth N."/>
            <person name="Lee K.H."/>
        </authorList>
    </citation>
    <scope>NUCLEOTIDE SEQUENCE [LARGE SCALE GENOMIC DNA]</scope>
    <source>
        <strain evidence="5">17A/GY</strain>
    </source>
</reference>
<organism evidence="2 4">
    <name type="scientific">Cricetulus griseus</name>
    <name type="common">Chinese hamster</name>
    <name type="synonym">Cricetulus barabensis griseus</name>
    <dbReference type="NCBI Taxonomy" id="10029"/>
    <lineage>
        <taxon>Eukaryota</taxon>
        <taxon>Metazoa</taxon>
        <taxon>Chordata</taxon>
        <taxon>Craniata</taxon>
        <taxon>Vertebrata</taxon>
        <taxon>Euteleostomi</taxon>
        <taxon>Mammalia</taxon>
        <taxon>Eutheria</taxon>
        <taxon>Euarchontoglires</taxon>
        <taxon>Glires</taxon>
        <taxon>Rodentia</taxon>
        <taxon>Myomorpha</taxon>
        <taxon>Muroidea</taxon>
        <taxon>Cricetidae</taxon>
        <taxon>Cricetinae</taxon>
        <taxon>Cricetulus</taxon>
    </lineage>
</organism>
<evidence type="ECO:0000313" key="3">
    <source>
        <dbReference type="Ensembl" id="ENSCGRP00001004561.1"/>
    </source>
</evidence>
<dbReference type="Pfam" id="PF04538">
    <property type="entry name" value="BEX"/>
    <property type="match status" value="1"/>
</dbReference>
<keyword evidence="2" id="KW-0251">Elongation factor</keyword>
<feature type="compositionally biased region" description="Basic and acidic residues" evidence="1">
    <location>
        <begin position="60"/>
        <end position="82"/>
    </location>
</feature>
<reference evidence="2" key="2">
    <citation type="submission" date="2013-03" db="EMBL/GenBank/DDBJ databases">
        <title>Chinese hamster genome sequenced from sorted chromosomes.</title>
        <authorList>
            <person name="Brinkrolf K."/>
            <person name="Rupp O."/>
            <person name="Laux H."/>
            <person name="Kollin F."/>
            <person name="Ernst W."/>
            <person name="Linke B."/>
            <person name="Kofler R."/>
            <person name="Romand S."/>
            <person name="Hesse F."/>
            <person name="Budach W.E."/>
            <person name="Galosy S."/>
            <person name="Muller D."/>
            <person name="Noll T."/>
            <person name="Wienberg J."/>
            <person name="Jostock T."/>
            <person name="Leonard M."/>
            <person name="Grillari J."/>
            <person name="Tauch A."/>
            <person name="Goesmann A."/>
            <person name="Helk B."/>
            <person name="Mott J.E."/>
            <person name="Puehler A."/>
            <person name="Borth N."/>
        </authorList>
    </citation>
    <scope>NUCLEOTIDE SEQUENCE</scope>
    <source>
        <strain evidence="2">17A/GY</strain>
    </source>
</reference>
<keyword evidence="5" id="KW-1185">Reference proteome</keyword>
<evidence type="ECO:0000313" key="5">
    <source>
        <dbReference type="Proteomes" id="UP001108280"/>
    </source>
</evidence>
<reference evidence="3" key="6">
    <citation type="submission" date="2025-05" db="UniProtKB">
        <authorList>
            <consortium name="Ensembl"/>
        </authorList>
    </citation>
    <scope>IDENTIFICATION</scope>
</reference>
<dbReference type="Proteomes" id="UP001108280">
    <property type="component" value="Chromosome X"/>
</dbReference>
<dbReference type="InterPro" id="IPR021156">
    <property type="entry name" value="TF_A-like/BEX"/>
</dbReference>
<feature type="compositionally biased region" description="Polar residues" evidence="1">
    <location>
        <begin position="26"/>
        <end position="39"/>
    </location>
</feature>
<name>A0A061HWL7_CRIGR</name>
<proteinExistence type="predicted"/>
<dbReference type="Proteomes" id="UP000030759">
    <property type="component" value="Unassembled WGS sequence"/>
</dbReference>
<dbReference type="CTD" id="90843"/>
<dbReference type="KEGG" id="cge:100765557"/>
<dbReference type="Ensembl" id="ENSCGRT00001006858.1">
    <property type="protein sequence ID" value="ENSCGRP00001004561.1"/>
    <property type="gene ID" value="ENSCGRG00001005819.1"/>
</dbReference>
<accession>A0A061HWL7</accession>
<reference evidence="5" key="4">
    <citation type="journal article" date="2020" name="Biotechnol. Bioeng.">
        <title>Chromosome-scale scaffolds for the Chinese hamster reference genome assembly to facilitate the study of the CHO epigenome.</title>
        <authorList>
            <person name="Hilliard W."/>
            <person name="MacDonald M."/>
            <person name="Lee K.H."/>
        </authorList>
    </citation>
    <scope>NUCLEOTIDE SEQUENCE [LARGE SCALE GENOMIC DNA]</scope>
    <source>
        <strain evidence="5">17A/GY</strain>
    </source>
</reference>
<dbReference type="RefSeq" id="XP_027288810.1">
    <property type="nucleotide sequence ID" value="XM_027433009.2"/>
</dbReference>
<reference evidence="4" key="1">
    <citation type="journal article" date="2013" name="Nat. Biotechnol.">
        <title>Chinese hamster genome sequenced from sorted chromosomes.</title>
        <authorList>
            <person name="Brinkrolf K."/>
            <person name="Rupp O."/>
            <person name="Laux H."/>
            <person name="Kollin F."/>
            <person name="Ernst W."/>
            <person name="Linke B."/>
            <person name="Kofler R."/>
            <person name="Romand S."/>
            <person name="Hesse F."/>
            <person name="Budach W.E."/>
            <person name="Galosy S."/>
            <person name="Muller D."/>
            <person name="Noll T."/>
            <person name="Wienberg J."/>
            <person name="Jostock T."/>
            <person name="Leonard M."/>
            <person name="Grillari J."/>
            <person name="Tauch A."/>
            <person name="Goesmann A."/>
            <person name="Helk B."/>
            <person name="Mott J.E."/>
            <person name="Puhler A."/>
            <person name="Borth N."/>
        </authorList>
    </citation>
    <scope>NUCLEOTIDE SEQUENCE [LARGE SCALE GENOMIC DNA]</scope>
    <source>
        <strain evidence="4">17A/GY</strain>
    </source>
</reference>
<reference evidence="6" key="5">
    <citation type="submission" date="2025-04" db="UniProtKB">
        <authorList>
            <consortium name="RefSeq"/>
        </authorList>
    </citation>
    <scope>IDENTIFICATION</scope>
    <source>
        <strain evidence="6">17A/GY</strain>
        <tissue evidence="6">Liver</tissue>
    </source>
</reference>
<dbReference type="OrthoDB" id="9825341at2759"/>
<dbReference type="GeneID" id="100765557"/>
<dbReference type="AlphaFoldDB" id="A0A061HWL7"/>
<sequence length="117" mass="13284">MQKSCDENEGTPQNTPKADEGHPSEDTPQQAGGNLQASGESVGEEADGSLRAEPAQPSPEPKEDTPTRHLNPEEVIRGVDELERLREEIRRVRNKFVMMHWKQRHSRSRPYPVCFRP</sequence>
<evidence type="ECO:0000256" key="1">
    <source>
        <dbReference type="SAM" id="MobiDB-lite"/>
    </source>
</evidence>
<gene>
    <name evidence="3 6" type="primary">Tceal8</name>
    <name evidence="2" type="ORF">H671_xg20703</name>
</gene>
<protein>
    <submittedName>
        <fullName evidence="3">Transcription elongation factor A (SII)-like 8</fullName>
    </submittedName>
    <submittedName>
        <fullName evidence="2 6">Transcription elongation factor A protein-like 8</fullName>
    </submittedName>
</protein>
<evidence type="ECO:0000313" key="2">
    <source>
        <dbReference type="EMBL" id="ERE63543.1"/>
    </source>
</evidence>
<dbReference type="GeneTree" id="ENSGT00950000183164"/>
<dbReference type="GO" id="GO:0003746">
    <property type="term" value="F:translation elongation factor activity"/>
    <property type="evidence" value="ECO:0007669"/>
    <property type="project" value="UniProtKB-KW"/>
</dbReference>
<feature type="region of interest" description="Disordered" evidence="1">
    <location>
        <begin position="1"/>
        <end position="82"/>
    </location>
</feature>